<feature type="domain" description="VTC" evidence="1">
    <location>
        <begin position="6"/>
        <end position="221"/>
    </location>
</feature>
<dbReference type="EMBL" id="JPME01000011">
    <property type="protein sequence ID" value="KEZ90447.1"/>
    <property type="molecule type" value="Genomic_DNA"/>
</dbReference>
<gene>
    <name evidence="2" type="ORF">IO98_09015</name>
</gene>
<evidence type="ECO:0000313" key="2">
    <source>
        <dbReference type="EMBL" id="KEZ90447.1"/>
    </source>
</evidence>
<proteinExistence type="predicted"/>
<protein>
    <submittedName>
        <fullName evidence="2">Molecular chaperone</fullName>
    </submittedName>
</protein>
<sequence>MNEKGRHEHKLNINYSDYMQLSSKLRHIADFDENALDDGSYIIRSLYFDNYADKAVIEKLSGASRREKFRIRFYNNDPSFIRLEKKSKANRLCYKKNAPITLAQCEGILDGNLGLLKESGQALMMELYTKMHYQNLRPRTIVDYKREAYVYPAGNVRITFDSNIRTSNNVGGLFNPELVTIPAANAIVLEIKYDGFIPEIIRQLVRVDSRNETEFSKYVVSRLI</sequence>
<dbReference type="GO" id="GO:0006799">
    <property type="term" value="P:polyphosphate biosynthetic process"/>
    <property type="evidence" value="ECO:0007669"/>
    <property type="project" value="UniProtKB-ARBA"/>
</dbReference>
<dbReference type="Proteomes" id="UP000028525">
    <property type="component" value="Unassembled WGS sequence"/>
</dbReference>
<dbReference type="AlphaFoldDB" id="A0A084JNB3"/>
<dbReference type="CDD" id="cd07750">
    <property type="entry name" value="PolyPPase_VTC_like"/>
    <property type="match status" value="1"/>
</dbReference>
<dbReference type="InterPro" id="IPR018966">
    <property type="entry name" value="VTC_domain"/>
</dbReference>
<dbReference type="RefSeq" id="WP_038280252.1">
    <property type="nucleotide sequence ID" value="NZ_JPME01000011.1"/>
</dbReference>
<dbReference type="InterPro" id="IPR042267">
    <property type="entry name" value="VTC_sf"/>
</dbReference>
<accession>A0A084JNB3</accession>
<dbReference type="OrthoDB" id="9784042at2"/>
<dbReference type="Pfam" id="PF09359">
    <property type="entry name" value="VTC"/>
    <property type="match status" value="1"/>
</dbReference>
<evidence type="ECO:0000259" key="1">
    <source>
        <dbReference type="Pfam" id="PF09359"/>
    </source>
</evidence>
<keyword evidence="3" id="KW-1185">Reference proteome</keyword>
<comment type="caution">
    <text evidence="2">The sequence shown here is derived from an EMBL/GenBank/DDBJ whole genome shotgun (WGS) entry which is preliminary data.</text>
</comment>
<name>A0A084JNB3_9FIRM</name>
<dbReference type="Gene3D" id="3.20.100.30">
    <property type="entry name" value="VTC, catalytic tunnel domain"/>
    <property type="match status" value="1"/>
</dbReference>
<reference evidence="2 3" key="1">
    <citation type="submission" date="2014-07" db="EMBL/GenBank/DDBJ databases">
        <title>Draft genome of Clostridium celerecrescens 152B isolated from sediments associated with methane hydrate from Krishna Godavari basin.</title>
        <authorList>
            <person name="Honkalas V.S."/>
            <person name="Dabir A.P."/>
            <person name="Arora P."/>
            <person name="Dhakephalkar P.K."/>
        </authorList>
    </citation>
    <scope>NUCLEOTIDE SEQUENCE [LARGE SCALE GENOMIC DNA]</scope>
    <source>
        <strain evidence="2 3">152B</strain>
    </source>
</reference>
<evidence type="ECO:0000313" key="3">
    <source>
        <dbReference type="Proteomes" id="UP000028525"/>
    </source>
</evidence>
<organism evidence="2 3">
    <name type="scientific">Lacrimispora celerecrescens</name>
    <dbReference type="NCBI Taxonomy" id="29354"/>
    <lineage>
        <taxon>Bacteria</taxon>
        <taxon>Bacillati</taxon>
        <taxon>Bacillota</taxon>
        <taxon>Clostridia</taxon>
        <taxon>Lachnospirales</taxon>
        <taxon>Lachnospiraceae</taxon>
        <taxon>Lacrimispora</taxon>
    </lineage>
</organism>
<dbReference type="STRING" id="29354.IO98_09015"/>